<accession>A0A0N4XZF6</accession>
<dbReference type="EMBL" id="UYSL01020021">
    <property type="protein sequence ID" value="VDL72144.1"/>
    <property type="molecule type" value="Genomic_DNA"/>
</dbReference>
<dbReference type="Proteomes" id="UP000271162">
    <property type="component" value="Unassembled WGS sequence"/>
</dbReference>
<dbReference type="AlphaFoldDB" id="A0A0N4XZF6"/>
<feature type="compositionally biased region" description="Basic and acidic residues" evidence="1">
    <location>
        <begin position="260"/>
        <end position="269"/>
    </location>
</feature>
<reference evidence="4" key="1">
    <citation type="submission" date="2017-02" db="UniProtKB">
        <authorList>
            <consortium name="WormBaseParasite"/>
        </authorList>
    </citation>
    <scope>IDENTIFICATION</scope>
</reference>
<feature type="region of interest" description="Disordered" evidence="1">
    <location>
        <begin position="228"/>
        <end position="269"/>
    </location>
</feature>
<reference evidence="2 3" key="2">
    <citation type="submission" date="2018-11" db="EMBL/GenBank/DDBJ databases">
        <authorList>
            <consortium name="Pathogen Informatics"/>
        </authorList>
    </citation>
    <scope>NUCLEOTIDE SEQUENCE [LARGE SCALE GENOMIC DNA]</scope>
</reference>
<evidence type="ECO:0000313" key="4">
    <source>
        <dbReference type="WBParaSite" id="NBR_0000855401-mRNA-1"/>
    </source>
</evidence>
<evidence type="ECO:0000313" key="3">
    <source>
        <dbReference type="Proteomes" id="UP000271162"/>
    </source>
</evidence>
<evidence type="ECO:0000313" key="2">
    <source>
        <dbReference type="EMBL" id="VDL72144.1"/>
    </source>
</evidence>
<organism evidence="4">
    <name type="scientific">Nippostrongylus brasiliensis</name>
    <name type="common">Rat hookworm</name>
    <dbReference type="NCBI Taxonomy" id="27835"/>
    <lineage>
        <taxon>Eukaryota</taxon>
        <taxon>Metazoa</taxon>
        <taxon>Ecdysozoa</taxon>
        <taxon>Nematoda</taxon>
        <taxon>Chromadorea</taxon>
        <taxon>Rhabditida</taxon>
        <taxon>Rhabditina</taxon>
        <taxon>Rhabditomorpha</taxon>
        <taxon>Strongyloidea</taxon>
        <taxon>Heligmosomidae</taxon>
        <taxon>Nippostrongylus</taxon>
    </lineage>
</organism>
<feature type="compositionally biased region" description="Basic and acidic residues" evidence="1">
    <location>
        <begin position="180"/>
        <end position="193"/>
    </location>
</feature>
<gene>
    <name evidence="2" type="ORF">NBR_LOCUS8555</name>
</gene>
<proteinExistence type="predicted"/>
<feature type="region of interest" description="Disordered" evidence="1">
    <location>
        <begin position="60"/>
        <end position="202"/>
    </location>
</feature>
<dbReference type="WBParaSite" id="NBR_0000855401-mRNA-1">
    <property type="protein sequence ID" value="NBR_0000855401-mRNA-1"/>
    <property type="gene ID" value="NBR_0000855401"/>
</dbReference>
<sequence>MREYGYSSVPPGDCPCGRNGKGQRILPAPGDDLRIFVVPIDCGMSRQNVIRNEPGSILVENRSNESRTKCRRIRKNAKSKSSSSASYSTSREGKSKERPKKALSKYGPKGSGASASNESLKRSRSAHPHRPYRASYKRSSTKAHVKSSKKSRSEKKKKEREKHKKRKRRRARKKLLKVSKMLEQKESKVDQGPKKVSNSEDPVEIFTAIEKKETDEDTDTLAGVESIANVEGVDSKENEQVKPSLKCANSDESQNVPTAKETEYSKQPN</sequence>
<name>A0A0N4XZF6_NIPBR</name>
<keyword evidence="3" id="KW-1185">Reference proteome</keyword>
<feature type="compositionally biased region" description="Low complexity" evidence="1">
    <location>
        <begin position="79"/>
        <end position="90"/>
    </location>
</feature>
<feature type="region of interest" description="Disordered" evidence="1">
    <location>
        <begin position="1"/>
        <end position="20"/>
    </location>
</feature>
<protein>
    <submittedName>
        <fullName evidence="4">Protein FAM133-like</fullName>
    </submittedName>
</protein>
<feature type="compositionally biased region" description="Basic residues" evidence="1">
    <location>
        <begin position="122"/>
        <end position="177"/>
    </location>
</feature>
<evidence type="ECO:0000256" key="1">
    <source>
        <dbReference type="SAM" id="MobiDB-lite"/>
    </source>
</evidence>
<feature type="compositionally biased region" description="Basic residues" evidence="1">
    <location>
        <begin position="69"/>
        <end position="78"/>
    </location>
</feature>